<sequence length="42" mass="4798">MESHELRMIKGRTKPEDTGTLPRLCDDFQLQRLGKTPVLKAS</sequence>
<dbReference type="AlphaFoldDB" id="A0A9W9ETI9"/>
<reference evidence="2" key="2">
    <citation type="journal article" date="2023" name="IMA Fungus">
        <title>Comparative genomic study of the Penicillium genus elucidates a diverse pangenome and 15 lateral gene transfer events.</title>
        <authorList>
            <person name="Petersen C."/>
            <person name="Sorensen T."/>
            <person name="Nielsen M.R."/>
            <person name="Sondergaard T.E."/>
            <person name="Sorensen J.L."/>
            <person name="Fitzpatrick D.A."/>
            <person name="Frisvad J.C."/>
            <person name="Nielsen K.L."/>
        </authorList>
    </citation>
    <scope>NUCLEOTIDE SEQUENCE</scope>
    <source>
        <strain evidence="2">IBT 30069</strain>
    </source>
</reference>
<accession>A0A9W9ETI9</accession>
<feature type="region of interest" description="Disordered" evidence="1">
    <location>
        <begin position="1"/>
        <end position="21"/>
    </location>
</feature>
<organism evidence="2 3">
    <name type="scientific">Penicillium angulare</name>
    <dbReference type="NCBI Taxonomy" id="116970"/>
    <lineage>
        <taxon>Eukaryota</taxon>
        <taxon>Fungi</taxon>
        <taxon>Dikarya</taxon>
        <taxon>Ascomycota</taxon>
        <taxon>Pezizomycotina</taxon>
        <taxon>Eurotiomycetes</taxon>
        <taxon>Eurotiomycetidae</taxon>
        <taxon>Eurotiales</taxon>
        <taxon>Aspergillaceae</taxon>
        <taxon>Penicillium</taxon>
    </lineage>
</organism>
<dbReference type="Proteomes" id="UP001149165">
    <property type="component" value="Unassembled WGS sequence"/>
</dbReference>
<reference evidence="2" key="1">
    <citation type="submission" date="2022-11" db="EMBL/GenBank/DDBJ databases">
        <authorList>
            <person name="Petersen C."/>
        </authorList>
    </citation>
    <scope>NUCLEOTIDE SEQUENCE</scope>
    <source>
        <strain evidence="2">IBT 30069</strain>
    </source>
</reference>
<protein>
    <submittedName>
        <fullName evidence="2">Uncharacterized protein</fullName>
    </submittedName>
</protein>
<evidence type="ECO:0000313" key="2">
    <source>
        <dbReference type="EMBL" id="KAJ5087666.1"/>
    </source>
</evidence>
<gene>
    <name evidence="2" type="ORF">N7456_011282</name>
</gene>
<evidence type="ECO:0000256" key="1">
    <source>
        <dbReference type="SAM" id="MobiDB-lite"/>
    </source>
</evidence>
<proteinExistence type="predicted"/>
<feature type="compositionally biased region" description="Basic and acidic residues" evidence="1">
    <location>
        <begin position="1"/>
        <end position="17"/>
    </location>
</feature>
<evidence type="ECO:0000313" key="3">
    <source>
        <dbReference type="Proteomes" id="UP001149165"/>
    </source>
</evidence>
<name>A0A9W9ETI9_9EURO</name>
<comment type="caution">
    <text evidence="2">The sequence shown here is derived from an EMBL/GenBank/DDBJ whole genome shotgun (WGS) entry which is preliminary data.</text>
</comment>
<dbReference type="EMBL" id="JAPQKH010000007">
    <property type="protein sequence ID" value="KAJ5087666.1"/>
    <property type="molecule type" value="Genomic_DNA"/>
</dbReference>
<keyword evidence="3" id="KW-1185">Reference proteome</keyword>